<dbReference type="RefSeq" id="WP_169363852.1">
    <property type="nucleotide sequence ID" value="NZ_JAAVJL010000001.1"/>
</dbReference>
<evidence type="ECO:0000256" key="1">
    <source>
        <dbReference type="PROSITE-ProRule" id="PRU00409"/>
    </source>
</evidence>
<evidence type="ECO:0000313" key="4">
    <source>
        <dbReference type="Proteomes" id="UP000738376"/>
    </source>
</evidence>
<dbReference type="Proteomes" id="UP000738376">
    <property type="component" value="Unassembled WGS sequence"/>
</dbReference>
<dbReference type="PROSITE" id="PS50975">
    <property type="entry name" value="ATP_GRASP"/>
    <property type="match status" value="1"/>
</dbReference>
<organism evidence="3 4">
    <name type="scientific">Pseudanabaena yagii GIHE-NHR1</name>
    <dbReference type="NCBI Taxonomy" id="2722753"/>
    <lineage>
        <taxon>Bacteria</taxon>
        <taxon>Bacillati</taxon>
        <taxon>Cyanobacteriota</taxon>
        <taxon>Cyanophyceae</taxon>
        <taxon>Pseudanabaenales</taxon>
        <taxon>Pseudanabaenaceae</taxon>
        <taxon>Pseudanabaena</taxon>
        <taxon>Pseudanabaena yagii</taxon>
    </lineage>
</organism>
<dbReference type="Gene3D" id="3.30.470.20">
    <property type="entry name" value="ATP-grasp fold, B domain"/>
    <property type="match status" value="1"/>
</dbReference>
<dbReference type="PANTHER" id="PTHR21621">
    <property type="entry name" value="RIBOSOMAL PROTEIN S6 MODIFICATION PROTEIN"/>
    <property type="match status" value="1"/>
</dbReference>
<keyword evidence="1" id="KW-0067">ATP-binding</keyword>
<dbReference type="SUPFAM" id="SSF56059">
    <property type="entry name" value="Glutathione synthetase ATP-binding domain-like"/>
    <property type="match status" value="1"/>
</dbReference>
<dbReference type="InterPro" id="IPR011761">
    <property type="entry name" value="ATP-grasp"/>
</dbReference>
<keyword evidence="3" id="KW-0436">Ligase</keyword>
<dbReference type="InterPro" id="IPR026838">
    <property type="entry name" value="YheC/D"/>
</dbReference>
<reference evidence="3 4" key="1">
    <citation type="submission" date="2020-03" db="EMBL/GenBank/DDBJ databases">
        <title>Draft Genome Sequence of 2-Methylisoborneol Producing Pseudanabaena yagii Strain GIHE-NHR1 Isolated from North Han River in South Korea.</title>
        <authorList>
            <person name="Jeong J."/>
        </authorList>
    </citation>
    <scope>NUCLEOTIDE SEQUENCE [LARGE SCALE GENOMIC DNA]</scope>
    <source>
        <strain evidence="3 4">GIHE-NHR1</strain>
    </source>
</reference>
<dbReference type="PANTHER" id="PTHR21621:SF0">
    <property type="entry name" value="BETA-CITRYLGLUTAMATE SYNTHASE B-RELATED"/>
    <property type="match status" value="1"/>
</dbReference>
<comment type="caution">
    <text evidence="3">The sequence shown here is derived from an EMBL/GenBank/DDBJ whole genome shotgun (WGS) entry which is preliminary data.</text>
</comment>
<evidence type="ECO:0000313" key="3">
    <source>
        <dbReference type="EMBL" id="NMF59026.1"/>
    </source>
</evidence>
<keyword evidence="1" id="KW-0547">Nucleotide-binding</keyword>
<evidence type="ECO:0000259" key="2">
    <source>
        <dbReference type="PROSITE" id="PS50975"/>
    </source>
</evidence>
<name>A0ABX1LUH5_9CYAN</name>
<feature type="domain" description="ATP-grasp" evidence="2">
    <location>
        <begin position="77"/>
        <end position="275"/>
    </location>
</feature>
<keyword evidence="4" id="KW-1185">Reference proteome</keyword>
<dbReference type="Pfam" id="PF14398">
    <property type="entry name" value="ATPgrasp_YheCD"/>
    <property type="match status" value="1"/>
</dbReference>
<accession>A0ABX1LUH5</accession>
<dbReference type="EMBL" id="JAAVJL010000001">
    <property type="protein sequence ID" value="NMF59026.1"/>
    <property type="molecule type" value="Genomic_DNA"/>
</dbReference>
<protein>
    <submittedName>
        <fullName evidence="3">Alpha-L-glutamate ligase</fullName>
    </submittedName>
</protein>
<proteinExistence type="predicted"/>
<gene>
    <name evidence="3" type="ORF">HC246_13625</name>
</gene>
<sequence>MLTNIRMLIQACQKSSIDYEILHPNQNVVKVKFGDREYYFTNYSTPLTPQSVAEIFKDKQYFYQIFQDVVKMPRTISFISPYCDEKYLEYLEFPSIDKIIAEIEKNFALPVIIKRNRGSGGNNVFKCENLPKIRKALDHIFNVNSKNYDYVALVQEPINIVKEYRSVCLNQEQIVLYEKDISQALFTGNLSPLHWEGAIAKQVNDAQVIQAIKQFIKPIFQKMAIAYVGLDVALDDQGNYWLIEANSHPNFDIFIRDNGEEAIVQLFQKVLEYLKT</sequence>
<dbReference type="GO" id="GO:0016874">
    <property type="term" value="F:ligase activity"/>
    <property type="evidence" value="ECO:0007669"/>
    <property type="project" value="UniProtKB-KW"/>
</dbReference>